<proteinExistence type="predicted"/>
<organism evidence="1 2">
    <name type="scientific">Thiohalophilus thiocyanatoxydans</name>
    <dbReference type="NCBI Taxonomy" id="381308"/>
    <lineage>
        <taxon>Bacteria</taxon>
        <taxon>Pseudomonadati</taxon>
        <taxon>Pseudomonadota</taxon>
        <taxon>Gammaproteobacteria</taxon>
        <taxon>Thiohalomonadales</taxon>
        <taxon>Thiohalophilaceae</taxon>
        <taxon>Thiohalophilus</taxon>
    </lineage>
</organism>
<dbReference type="EMBL" id="SOQX01000007">
    <property type="protein sequence ID" value="TDX99610.1"/>
    <property type="molecule type" value="Genomic_DNA"/>
</dbReference>
<sequence>MTESLVSISGFVQDEEGDWIAELSCGHRRHVRHRPPWQNRPWVMSAAGRQKMLGYRLICRECQKENK</sequence>
<accession>A0A4R8IGC0</accession>
<protein>
    <submittedName>
        <fullName evidence="1">Uncharacterized protein DUF3565</fullName>
    </submittedName>
</protein>
<evidence type="ECO:0000313" key="2">
    <source>
        <dbReference type="Proteomes" id="UP000294914"/>
    </source>
</evidence>
<dbReference type="Pfam" id="PF12088">
    <property type="entry name" value="DUF3565"/>
    <property type="match status" value="1"/>
</dbReference>
<comment type="caution">
    <text evidence="1">The sequence shown here is derived from an EMBL/GenBank/DDBJ whole genome shotgun (WGS) entry which is preliminary data.</text>
</comment>
<dbReference type="InterPro" id="IPR021948">
    <property type="entry name" value="DUF3565"/>
</dbReference>
<keyword evidence="2" id="KW-1185">Reference proteome</keyword>
<name>A0A4R8IGC0_9GAMM</name>
<gene>
    <name evidence="1" type="ORF">EDC23_2395</name>
</gene>
<dbReference type="Proteomes" id="UP000294914">
    <property type="component" value="Unassembled WGS sequence"/>
</dbReference>
<reference evidence="1 2" key="1">
    <citation type="submission" date="2019-03" db="EMBL/GenBank/DDBJ databases">
        <title>Genomic Encyclopedia of Type Strains, Phase IV (KMG-IV): sequencing the most valuable type-strain genomes for metagenomic binning, comparative biology and taxonomic classification.</title>
        <authorList>
            <person name="Goeker M."/>
        </authorList>
    </citation>
    <scope>NUCLEOTIDE SEQUENCE [LARGE SCALE GENOMIC DNA]</scope>
    <source>
        <strain evidence="1 2">DSM 16326</strain>
    </source>
</reference>
<dbReference type="AlphaFoldDB" id="A0A4R8IGC0"/>
<evidence type="ECO:0000313" key="1">
    <source>
        <dbReference type="EMBL" id="TDX99610.1"/>
    </source>
</evidence>